<proteinExistence type="predicted"/>
<organism evidence="9 10">
    <name type="scientific">Kiloniella antarctica</name>
    <dbReference type="NCBI Taxonomy" id="1550907"/>
    <lineage>
        <taxon>Bacteria</taxon>
        <taxon>Pseudomonadati</taxon>
        <taxon>Pseudomonadota</taxon>
        <taxon>Alphaproteobacteria</taxon>
        <taxon>Rhodospirillales</taxon>
        <taxon>Kiloniellaceae</taxon>
        <taxon>Kiloniella</taxon>
    </lineage>
</organism>
<keyword evidence="10" id="KW-1185">Reference proteome</keyword>
<evidence type="ECO:0000313" key="9">
    <source>
        <dbReference type="EMBL" id="MFD2204741.1"/>
    </source>
</evidence>
<keyword evidence="1" id="KW-0813">Transport</keyword>
<dbReference type="GO" id="GO:0005524">
    <property type="term" value="F:ATP binding"/>
    <property type="evidence" value="ECO:0007669"/>
    <property type="project" value="UniProtKB-KW"/>
</dbReference>
<dbReference type="PROSITE" id="PS00211">
    <property type="entry name" value="ABC_TRANSPORTER_1"/>
    <property type="match status" value="1"/>
</dbReference>
<evidence type="ECO:0000256" key="4">
    <source>
        <dbReference type="ARBA" id="ARBA00022741"/>
    </source>
</evidence>
<dbReference type="InterPro" id="IPR050093">
    <property type="entry name" value="ABC_SmlMolc_Importer"/>
</dbReference>
<keyword evidence="3" id="KW-0997">Cell inner membrane</keyword>
<evidence type="ECO:0000259" key="8">
    <source>
        <dbReference type="PROSITE" id="PS50893"/>
    </source>
</evidence>
<evidence type="ECO:0000256" key="1">
    <source>
        <dbReference type="ARBA" id="ARBA00022448"/>
    </source>
</evidence>
<dbReference type="InterPro" id="IPR005968">
    <property type="entry name" value="Thiamine_ABC_ThiQ"/>
</dbReference>
<dbReference type="InterPro" id="IPR003593">
    <property type="entry name" value="AAA+_ATPase"/>
</dbReference>
<dbReference type="InterPro" id="IPR017871">
    <property type="entry name" value="ABC_transporter-like_CS"/>
</dbReference>
<dbReference type="SUPFAM" id="SSF52540">
    <property type="entry name" value="P-loop containing nucleoside triphosphate hydrolases"/>
    <property type="match status" value="1"/>
</dbReference>
<dbReference type="RefSeq" id="WP_380248625.1">
    <property type="nucleotide sequence ID" value="NZ_JBHUII010000001.1"/>
</dbReference>
<dbReference type="InterPro" id="IPR003439">
    <property type="entry name" value="ABC_transporter-like_ATP-bd"/>
</dbReference>
<dbReference type="NCBIfam" id="TIGR01277">
    <property type="entry name" value="thiQ"/>
    <property type="match status" value="1"/>
</dbReference>
<dbReference type="SMART" id="SM00382">
    <property type="entry name" value="AAA"/>
    <property type="match status" value="1"/>
</dbReference>
<evidence type="ECO:0000256" key="2">
    <source>
        <dbReference type="ARBA" id="ARBA00022475"/>
    </source>
</evidence>
<keyword evidence="6" id="KW-1278">Translocase</keyword>
<evidence type="ECO:0000313" key="10">
    <source>
        <dbReference type="Proteomes" id="UP001597294"/>
    </source>
</evidence>
<evidence type="ECO:0000256" key="6">
    <source>
        <dbReference type="ARBA" id="ARBA00022967"/>
    </source>
</evidence>
<dbReference type="PANTHER" id="PTHR42781">
    <property type="entry name" value="SPERMIDINE/PUTRESCINE IMPORT ATP-BINDING PROTEIN POTA"/>
    <property type="match status" value="1"/>
</dbReference>
<evidence type="ECO:0000256" key="3">
    <source>
        <dbReference type="ARBA" id="ARBA00022519"/>
    </source>
</evidence>
<protein>
    <submittedName>
        <fullName evidence="9">Thiamine ABC transporter ATP-binding protein</fullName>
    </submittedName>
</protein>
<name>A0ABW5BHR7_9PROT</name>
<dbReference type="EMBL" id="JBHUII010000001">
    <property type="protein sequence ID" value="MFD2204741.1"/>
    <property type="molecule type" value="Genomic_DNA"/>
</dbReference>
<dbReference type="Gene3D" id="3.40.50.300">
    <property type="entry name" value="P-loop containing nucleotide triphosphate hydrolases"/>
    <property type="match status" value="1"/>
</dbReference>
<feature type="domain" description="ABC transporter" evidence="8">
    <location>
        <begin position="9"/>
        <end position="212"/>
    </location>
</feature>
<sequence>MFNKIESGLEIKQLSFKHSSQKEIFEFDFQVSSGELVAILGPSGIGKSTLLSLIAGFETPLSGTICYNGQDLSSFPPAERPITSLFQEHNLFAHLTAEDNIGLGINSGLRLSSLDRQTIGKALNDVGLSGFNKRLPSELSGGQRQRVALARCLVRQRPILLLDEPFSALDQALRKEMLKLVKNLHCEHRLLTLMVTHLSDDADEIADRVIQLS</sequence>
<dbReference type="PROSITE" id="PS50893">
    <property type="entry name" value="ABC_TRANSPORTER_2"/>
    <property type="match status" value="1"/>
</dbReference>
<keyword evidence="4" id="KW-0547">Nucleotide-binding</keyword>
<keyword evidence="2" id="KW-1003">Cell membrane</keyword>
<dbReference type="InterPro" id="IPR027417">
    <property type="entry name" value="P-loop_NTPase"/>
</dbReference>
<dbReference type="PANTHER" id="PTHR42781:SF1">
    <property type="entry name" value="THIAMINE IMPORT ATP-BINDING PROTEIN THIQ"/>
    <property type="match status" value="1"/>
</dbReference>
<keyword evidence="5 9" id="KW-0067">ATP-binding</keyword>
<keyword evidence="7" id="KW-0472">Membrane</keyword>
<evidence type="ECO:0000256" key="5">
    <source>
        <dbReference type="ARBA" id="ARBA00022840"/>
    </source>
</evidence>
<accession>A0ABW5BHR7</accession>
<evidence type="ECO:0000256" key="7">
    <source>
        <dbReference type="ARBA" id="ARBA00023136"/>
    </source>
</evidence>
<dbReference type="Pfam" id="PF00005">
    <property type="entry name" value="ABC_tran"/>
    <property type="match status" value="1"/>
</dbReference>
<gene>
    <name evidence="9" type="primary">thiQ</name>
    <name evidence="9" type="ORF">ACFSKO_03935</name>
</gene>
<reference evidence="10" key="1">
    <citation type="journal article" date="2019" name="Int. J. Syst. Evol. Microbiol.">
        <title>The Global Catalogue of Microorganisms (GCM) 10K type strain sequencing project: providing services to taxonomists for standard genome sequencing and annotation.</title>
        <authorList>
            <consortium name="The Broad Institute Genomics Platform"/>
            <consortium name="The Broad Institute Genome Sequencing Center for Infectious Disease"/>
            <person name="Wu L."/>
            <person name="Ma J."/>
        </authorList>
    </citation>
    <scope>NUCLEOTIDE SEQUENCE [LARGE SCALE GENOMIC DNA]</scope>
    <source>
        <strain evidence="10">CGMCC 4.7192</strain>
    </source>
</reference>
<dbReference type="Proteomes" id="UP001597294">
    <property type="component" value="Unassembled WGS sequence"/>
</dbReference>
<comment type="caution">
    <text evidence="9">The sequence shown here is derived from an EMBL/GenBank/DDBJ whole genome shotgun (WGS) entry which is preliminary data.</text>
</comment>